<dbReference type="Gene3D" id="3.60.10.10">
    <property type="entry name" value="Endonuclease/exonuclease/phosphatase"/>
    <property type="match status" value="1"/>
</dbReference>
<name>A0A0K0DHD9_ANGCA</name>
<dbReference type="InterPro" id="IPR036691">
    <property type="entry name" value="Endo/exonu/phosph_ase_sf"/>
</dbReference>
<organism evidence="1 2">
    <name type="scientific">Angiostrongylus cantonensis</name>
    <name type="common">Rat lungworm</name>
    <dbReference type="NCBI Taxonomy" id="6313"/>
    <lineage>
        <taxon>Eukaryota</taxon>
        <taxon>Metazoa</taxon>
        <taxon>Ecdysozoa</taxon>
        <taxon>Nematoda</taxon>
        <taxon>Chromadorea</taxon>
        <taxon>Rhabditida</taxon>
        <taxon>Rhabditina</taxon>
        <taxon>Rhabditomorpha</taxon>
        <taxon>Strongyloidea</taxon>
        <taxon>Metastrongylidae</taxon>
        <taxon>Angiostrongylus</taxon>
    </lineage>
</organism>
<reference evidence="2" key="2">
    <citation type="submission" date="2017-02" db="UniProtKB">
        <authorList>
            <consortium name="WormBaseParasite"/>
        </authorList>
    </citation>
    <scope>IDENTIFICATION</scope>
</reference>
<accession>A0A0K0DHD9</accession>
<dbReference type="AlphaFoldDB" id="A0A0K0DHD9"/>
<protein>
    <submittedName>
        <fullName evidence="2">Endo/exonuclease/phosphatase domain-containing protein</fullName>
    </submittedName>
</protein>
<sequence length="289" mass="34341">MATKTIHGNSQFQKPHRQRWTWESPSGEYHNEIDHIMVNRGFCLTDFAVVPKFNTRSDHRLLRARFHFSRKGEKAAKFKNRSPRTTTNWDLFNSLVGCWEDAVVDNIDEQYDRLIEHLHICTIKAESSKDTKRRLSPETFELTHQRAIARAAGNRDLTSELAKQNREAAYRLGVLRADAERSIGRSEIKDVVLYAKQSKIRWVGHVMHMNDNRWTRATSDWILRHVKRTAGRPPTRWSEFFTKSLEERCDARRVPQASRTHWATLAREREKWRIYWRPLESLDDQRDYR</sequence>
<evidence type="ECO:0000313" key="2">
    <source>
        <dbReference type="WBParaSite" id="ACAC_0001059601-mRNA-1"/>
    </source>
</evidence>
<dbReference type="Proteomes" id="UP000035642">
    <property type="component" value="Unassembled WGS sequence"/>
</dbReference>
<dbReference type="SUPFAM" id="SSF56219">
    <property type="entry name" value="DNase I-like"/>
    <property type="match status" value="1"/>
</dbReference>
<reference evidence="1" key="1">
    <citation type="submission" date="2012-09" db="EMBL/GenBank/DDBJ databases">
        <authorList>
            <person name="Martin A.A."/>
        </authorList>
    </citation>
    <scope>NUCLEOTIDE SEQUENCE</scope>
</reference>
<keyword evidence="1" id="KW-1185">Reference proteome</keyword>
<evidence type="ECO:0000313" key="1">
    <source>
        <dbReference type="Proteomes" id="UP000035642"/>
    </source>
</evidence>
<proteinExistence type="predicted"/>
<dbReference type="WBParaSite" id="ACAC_0001059601-mRNA-1">
    <property type="protein sequence ID" value="ACAC_0001059601-mRNA-1"/>
    <property type="gene ID" value="ACAC_0001059601"/>
</dbReference>
<dbReference type="STRING" id="6313.A0A0K0DHD9"/>